<evidence type="ECO:0000313" key="8">
    <source>
        <dbReference type="EMBL" id="ARN76472.1"/>
    </source>
</evidence>
<accession>A0A1X9NJE2</accession>
<evidence type="ECO:0008006" key="10">
    <source>
        <dbReference type="Google" id="ProtNLM"/>
    </source>
</evidence>
<dbReference type="PANTHER" id="PTHR46696">
    <property type="entry name" value="P450, PUTATIVE (EUROFUNG)-RELATED"/>
    <property type="match status" value="1"/>
</dbReference>
<keyword evidence="9" id="KW-1185">Reference proteome</keyword>
<dbReference type="EMBL" id="CP019343">
    <property type="protein sequence ID" value="ARN76472.1"/>
    <property type="molecule type" value="Genomic_DNA"/>
</dbReference>
<dbReference type="InterPro" id="IPR017972">
    <property type="entry name" value="Cyt_P450_CS"/>
</dbReference>
<dbReference type="GO" id="GO:0036199">
    <property type="term" value="F:cholest-4-en-3-one 26-monooxygenase activity"/>
    <property type="evidence" value="ECO:0007669"/>
    <property type="project" value="TreeGrafter"/>
</dbReference>
<dbReference type="GO" id="GO:0008395">
    <property type="term" value="F:steroid hydroxylase activity"/>
    <property type="evidence" value="ECO:0007669"/>
    <property type="project" value="TreeGrafter"/>
</dbReference>
<gene>
    <name evidence="8" type="ORF">BST96_17185</name>
</gene>
<dbReference type="Gene3D" id="1.10.630.10">
    <property type="entry name" value="Cytochrome P450"/>
    <property type="match status" value="1"/>
</dbReference>
<keyword evidence="6 7" id="KW-0503">Monooxygenase</keyword>
<dbReference type="InterPro" id="IPR001128">
    <property type="entry name" value="Cyt_P450"/>
</dbReference>
<evidence type="ECO:0000256" key="7">
    <source>
        <dbReference type="RuleBase" id="RU000461"/>
    </source>
</evidence>
<keyword evidence="2 7" id="KW-0349">Heme</keyword>
<dbReference type="GO" id="GO:0005506">
    <property type="term" value="F:iron ion binding"/>
    <property type="evidence" value="ECO:0007669"/>
    <property type="project" value="InterPro"/>
</dbReference>
<dbReference type="PROSITE" id="PS00086">
    <property type="entry name" value="CYTOCHROME_P450"/>
    <property type="match status" value="1"/>
</dbReference>
<evidence type="ECO:0000256" key="4">
    <source>
        <dbReference type="ARBA" id="ARBA00023002"/>
    </source>
</evidence>
<comment type="similarity">
    <text evidence="1 7">Belongs to the cytochrome P450 family.</text>
</comment>
<evidence type="ECO:0000256" key="6">
    <source>
        <dbReference type="ARBA" id="ARBA00023033"/>
    </source>
</evidence>
<evidence type="ECO:0000256" key="2">
    <source>
        <dbReference type="ARBA" id="ARBA00022617"/>
    </source>
</evidence>
<organism evidence="8 9">
    <name type="scientific">Oceanicoccus sagamiensis</name>
    <dbReference type="NCBI Taxonomy" id="716816"/>
    <lineage>
        <taxon>Bacteria</taxon>
        <taxon>Pseudomonadati</taxon>
        <taxon>Pseudomonadota</taxon>
        <taxon>Gammaproteobacteria</taxon>
        <taxon>Cellvibrionales</taxon>
        <taxon>Spongiibacteraceae</taxon>
        <taxon>Oceanicoccus</taxon>
    </lineage>
</organism>
<dbReference type="AlphaFoldDB" id="A0A1X9NJE2"/>
<keyword evidence="3 7" id="KW-0479">Metal-binding</keyword>
<dbReference type="OrthoDB" id="7052847at2"/>
<dbReference type="SUPFAM" id="SSF48264">
    <property type="entry name" value="Cytochrome P450"/>
    <property type="match status" value="1"/>
</dbReference>
<evidence type="ECO:0000256" key="1">
    <source>
        <dbReference type="ARBA" id="ARBA00010617"/>
    </source>
</evidence>
<protein>
    <recommendedName>
        <fullName evidence="10">Cytochrome</fullName>
    </recommendedName>
</protein>
<name>A0A1X9NJE2_9GAMM</name>
<dbReference type="GO" id="GO:0020037">
    <property type="term" value="F:heme binding"/>
    <property type="evidence" value="ECO:0007669"/>
    <property type="project" value="InterPro"/>
</dbReference>
<dbReference type="InterPro" id="IPR036396">
    <property type="entry name" value="Cyt_P450_sf"/>
</dbReference>
<dbReference type="FunFam" id="1.10.630.10:FF:000018">
    <property type="entry name" value="Cytochrome P450 monooxygenase"/>
    <property type="match status" value="1"/>
</dbReference>
<dbReference type="PANTHER" id="PTHR46696:SF4">
    <property type="entry name" value="BIOTIN BIOSYNTHESIS CYTOCHROME P450"/>
    <property type="match status" value="1"/>
</dbReference>
<reference evidence="8 9" key="1">
    <citation type="submission" date="2016-11" db="EMBL/GenBank/DDBJ databases">
        <title>Trade-off between light-utilization and light-protection in marine flavobacteria.</title>
        <authorList>
            <person name="Kumagai Y."/>
        </authorList>
    </citation>
    <scope>NUCLEOTIDE SEQUENCE [LARGE SCALE GENOMIC DNA]</scope>
    <source>
        <strain evidence="8 9">NBRC 107125</strain>
    </source>
</reference>
<proteinExistence type="inferred from homology"/>
<dbReference type="STRING" id="716816.BST96_17185"/>
<dbReference type="KEGG" id="osg:BST96_17185"/>
<keyword evidence="4 7" id="KW-0560">Oxidoreductase</keyword>
<dbReference type="PRINTS" id="PR00385">
    <property type="entry name" value="P450"/>
</dbReference>
<dbReference type="Pfam" id="PF00067">
    <property type="entry name" value="p450"/>
    <property type="match status" value="1"/>
</dbReference>
<evidence type="ECO:0000256" key="3">
    <source>
        <dbReference type="ARBA" id="ARBA00022723"/>
    </source>
</evidence>
<sequence length="411" mass="47224">MDFNFFDQETLNCPYEFYETLQEQAPVYHLPDTNIYMVSRHADIKKISKDTKTFSNNFNHLLKGPEPAPEVTEIYNRAWQPVDTLVTADPPKHKTYRTLVNKVFNLKRVNTMAEYMEKIVHELIDGFIEKGECDFVKEFTTPLPVYVIADQLGVPRKDLKEFKEWSDSFARRLSQLATPEEQIEDAENIVAFQFYFADMIKKRSEEPKDDMITDLVNTVINDAETGEQRKLSMEELQNLLQQLMVAGNETTTSAITSGMVSLINNPQQMQAIQADPGKIANAVEEILRMESPSAGLWRVVTEDTELHGVKIPKESLVMLRYHAANHDRAVFENPTDIDIERSNASDHIAFGQGIHFCPGAMLARKEMVIAFTALFERLKDFEIVEEKSDLNFWPNIVLRGRKGLYLSFKKK</sequence>
<dbReference type="PRINTS" id="PR00359">
    <property type="entry name" value="BP450"/>
</dbReference>
<dbReference type="GO" id="GO:0006707">
    <property type="term" value="P:cholesterol catabolic process"/>
    <property type="evidence" value="ECO:0007669"/>
    <property type="project" value="TreeGrafter"/>
</dbReference>
<dbReference type="InterPro" id="IPR002397">
    <property type="entry name" value="Cyt_P450_B"/>
</dbReference>
<dbReference type="Proteomes" id="UP000193450">
    <property type="component" value="Chromosome"/>
</dbReference>
<evidence type="ECO:0000313" key="9">
    <source>
        <dbReference type="Proteomes" id="UP000193450"/>
    </source>
</evidence>
<keyword evidence="5 7" id="KW-0408">Iron</keyword>
<evidence type="ECO:0000256" key="5">
    <source>
        <dbReference type="ARBA" id="ARBA00023004"/>
    </source>
</evidence>